<evidence type="ECO:0000313" key="2">
    <source>
        <dbReference type="Proteomes" id="UP001163203"/>
    </source>
</evidence>
<sequence>MISIVARAAGVEEEPPLLLVGIAESEDGGGRAFHFQCDLRRNEYEENSNWPEGESYCVSNEGGFTRFGCVSEIELKGNVIRVVFTEGAVRDLRLADSEYEFQFVSEEVDMGEIVRELRRILTCGRPEYHPRFLGM</sequence>
<evidence type="ECO:0000313" key="1">
    <source>
        <dbReference type="EMBL" id="WAL67733.1"/>
    </source>
</evidence>
<gene>
    <name evidence="1" type="ORF">ORV05_08145</name>
</gene>
<protein>
    <submittedName>
        <fullName evidence="1">Imm10 family immunity protein</fullName>
    </submittedName>
</protein>
<reference evidence="1" key="1">
    <citation type="submission" date="2022-11" db="EMBL/GenBank/DDBJ databases">
        <authorList>
            <person name="Mo P."/>
        </authorList>
    </citation>
    <scope>NUCLEOTIDE SEQUENCE</scope>
    <source>
        <strain evidence="1">HUAS 11-8</strain>
    </source>
</reference>
<name>A0ABY7BAK2_9PSEU</name>
<dbReference type="RefSeq" id="WP_268757827.1">
    <property type="nucleotide sequence ID" value="NZ_CP113836.1"/>
</dbReference>
<proteinExistence type="predicted"/>
<organism evidence="1 2">
    <name type="scientific">Amycolatopsis cynarae</name>
    <dbReference type="NCBI Taxonomy" id="2995223"/>
    <lineage>
        <taxon>Bacteria</taxon>
        <taxon>Bacillati</taxon>
        <taxon>Actinomycetota</taxon>
        <taxon>Actinomycetes</taxon>
        <taxon>Pseudonocardiales</taxon>
        <taxon>Pseudonocardiaceae</taxon>
        <taxon>Amycolatopsis</taxon>
    </lineage>
</organism>
<dbReference type="Proteomes" id="UP001163203">
    <property type="component" value="Chromosome"/>
</dbReference>
<keyword evidence="2" id="KW-1185">Reference proteome</keyword>
<accession>A0ABY7BAK2</accession>
<dbReference type="EMBL" id="CP113836">
    <property type="protein sequence ID" value="WAL67733.1"/>
    <property type="molecule type" value="Genomic_DNA"/>
</dbReference>